<dbReference type="FunFam" id="1.10.10.10:FF:000001">
    <property type="entry name" value="LysR family transcriptional regulator"/>
    <property type="match status" value="1"/>
</dbReference>
<dbReference type="InterPro" id="IPR050176">
    <property type="entry name" value="LTTR"/>
</dbReference>
<protein>
    <submittedName>
        <fullName evidence="6">HTH-type transcriptional regulator GltC</fullName>
    </submittedName>
</protein>
<dbReference type="PANTHER" id="PTHR30579">
    <property type="entry name" value="TRANSCRIPTIONAL REGULATOR"/>
    <property type="match status" value="1"/>
</dbReference>
<evidence type="ECO:0000313" key="7">
    <source>
        <dbReference type="Proteomes" id="UP000094769"/>
    </source>
</evidence>
<evidence type="ECO:0000256" key="2">
    <source>
        <dbReference type="ARBA" id="ARBA00023015"/>
    </source>
</evidence>
<organism evidence="6 7">
    <name type="scientific">Candidatus Thiodiazotropha endolucinida</name>
    <dbReference type="NCBI Taxonomy" id="1655433"/>
    <lineage>
        <taxon>Bacteria</taxon>
        <taxon>Pseudomonadati</taxon>
        <taxon>Pseudomonadota</taxon>
        <taxon>Gammaproteobacteria</taxon>
        <taxon>Chromatiales</taxon>
        <taxon>Sedimenticolaceae</taxon>
        <taxon>Candidatus Thiodiazotropha</taxon>
    </lineage>
</organism>
<evidence type="ECO:0000256" key="3">
    <source>
        <dbReference type="ARBA" id="ARBA00023125"/>
    </source>
</evidence>
<feature type="domain" description="HTH lysR-type" evidence="5">
    <location>
        <begin position="5"/>
        <end position="62"/>
    </location>
</feature>
<name>A0A7Z1AFB0_9GAMM</name>
<sequence>MPQNLDIDLLRSLVAIADHGGFSQAAKRLHRTQSAISLQMKRLEESSGTTLFLKSGRRRILTESGELLLNYARRILDLNDEAASLLRPDPLQGHLRLGVAQDFADRGLAAILAQFTRSHPAVRLDVQIDTSSLLVAAIHAEQLDMAVAFQSPGDEGECLGLIPIQWILPEPFLWQPSQVLPLVVFAPPCLFRSRVIGALDQAGIPWRVAYTSPSLPGILAAVEAGLGVTARLAAKGTEKSPLPALKPVELALYRNSFHSSDALNALDIIIREYLKTEDIVV</sequence>
<dbReference type="AlphaFoldDB" id="A0A7Z1AFB0"/>
<dbReference type="Gene3D" id="3.40.190.10">
    <property type="entry name" value="Periplasmic binding protein-like II"/>
    <property type="match status" value="2"/>
</dbReference>
<dbReference type="Pfam" id="PF03466">
    <property type="entry name" value="LysR_substrate"/>
    <property type="match status" value="1"/>
</dbReference>
<dbReference type="GO" id="GO:0003677">
    <property type="term" value="F:DNA binding"/>
    <property type="evidence" value="ECO:0007669"/>
    <property type="project" value="UniProtKB-KW"/>
</dbReference>
<gene>
    <name evidence="6" type="primary">gltC</name>
    <name evidence="6" type="ORF">CODIS_25200</name>
</gene>
<proteinExistence type="inferred from homology"/>
<comment type="similarity">
    <text evidence="1">Belongs to the LysR transcriptional regulatory family.</text>
</comment>
<dbReference type="Proteomes" id="UP000094769">
    <property type="component" value="Unassembled WGS sequence"/>
</dbReference>
<keyword evidence="2" id="KW-0805">Transcription regulation</keyword>
<dbReference type="PANTHER" id="PTHR30579:SF7">
    <property type="entry name" value="HTH-TYPE TRANSCRIPTIONAL REGULATOR LRHA-RELATED"/>
    <property type="match status" value="1"/>
</dbReference>
<dbReference type="Pfam" id="PF00126">
    <property type="entry name" value="HTH_1"/>
    <property type="match status" value="1"/>
</dbReference>
<keyword evidence="3" id="KW-0238">DNA-binding</keyword>
<keyword evidence="7" id="KW-1185">Reference proteome</keyword>
<keyword evidence="4" id="KW-0804">Transcription</keyword>
<evidence type="ECO:0000256" key="4">
    <source>
        <dbReference type="ARBA" id="ARBA00023163"/>
    </source>
</evidence>
<dbReference type="InterPro" id="IPR036390">
    <property type="entry name" value="WH_DNA-bd_sf"/>
</dbReference>
<evidence type="ECO:0000313" key="6">
    <source>
        <dbReference type="EMBL" id="ODJ87268.1"/>
    </source>
</evidence>
<reference evidence="6 7" key="1">
    <citation type="submission" date="2016-06" db="EMBL/GenBank/DDBJ databases">
        <title>Genome sequence of endosymbiont of Candidatus Endolucinida thiodiazotropha.</title>
        <authorList>
            <person name="Poehlein A."/>
            <person name="Koenig S."/>
            <person name="Heiden S.E."/>
            <person name="Thuermer A."/>
            <person name="Voget S."/>
            <person name="Daniel R."/>
            <person name="Markert S."/>
            <person name="Gros O."/>
            <person name="Schweder T."/>
        </authorList>
    </citation>
    <scope>NUCLEOTIDE SEQUENCE [LARGE SCALE GENOMIC DNA]</scope>
    <source>
        <strain evidence="6 7">COS</strain>
    </source>
</reference>
<dbReference type="InterPro" id="IPR000847">
    <property type="entry name" value="LysR_HTH_N"/>
</dbReference>
<dbReference type="SUPFAM" id="SSF46785">
    <property type="entry name" value="Winged helix' DNA-binding domain"/>
    <property type="match status" value="1"/>
</dbReference>
<dbReference type="EMBL" id="MARB01000013">
    <property type="protein sequence ID" value="ODJ87268.1"/>
    <property type="molecule type" value="Genomic_DNA"/>
</dbReference>
<dbReference type="PRINTS" id="PR00039">
    <property type="entry name" value="HTHLYSR"/>
</dbReference>
<evidence type="ECO:0000256" key="1">
    <source>
        <dbReference type="ARBA" id="ARBA00009437"/>
    </source>
</evidence>
<comment type="caution">
    <text evidence="6">The sequence shown here is derived from an EMBL/GenBank/DDBJ whole genome shotgun (WGS) entry which is preliminary data.</text>
</comment>
<dbReference type="InterPro" id="IPR005119">
    <property type="entry name" value="LysR_subst-bd"/>
</dbReference>
<dbReference type="InterPro" id="IPR036388">
    <property type="entry name" value="WH-like_DNA-bd_sf"/>
</dbReference>
<dbReference type="OrthoDB" id="5723059at2"/>
<dbReference type="RefSeq" id="WP_069125359.1">
    <property type="nucleotide sequence ID" value="NZ_MARB01000013.1"/>
</dbReference>
<dbReference type="PROSITE" id="PS50931">
    <property type="entry name" value="HTH_LYSR"/>
    <property type="match status" value="1"/>
</dbReference>
<evidence type="ECO:0000259" key="5">
    <source>
        <dbReference type="PROSITE" id="PS50931"/>
    </source>
</evidence>
<dbReference type="GO" id="GO:0003700">
    <property type="term" value="F:DNA-binding transcription factor activity"/>
    <property type="evidence" value="ECO:0007669"/>
    <property type="project" value="InterPro"/>
</dbReference>
<dbReference type="SUPFAM" id="SSF53850">
    <property type="entry name" value="Periplasmic binding protein-like II"/>
    <property type="match status" value="1"/>
</dbReference>
<accession>A0A7Z1AFB0</accession>
<dbReference type="Gene3D" id="1.10.10.10">
    <property type="entry name" value="Winged helix-like DNA-binding domain superfamily/Winged helix DNA-binding domain"/>
    <property type="match status" value="1"/>
</dbReference>